<dbReference type="Gene3D" id="3.40.50.1820">
    <property type="entry name" value="alpha/beta hydrolase"/>
    <property type="match status" value="1"/>
</dbReference>
<dbReference type="PANTHER" id="PTHR10272">
    <property type="entry name" value="PLATELET-ACTIVATING FACTOR ACETYLHYDROLASE"/>
    <property type="match status" value="1"/>
</dbReference>
<keyword evidence="4" id="KW-0443">Lipid metabolism</keyword>
<evidence type="ECO:0000256" key="1">
    <source>
        <dbReference type="ARBA" id="ARBA00013201"/>
    </source>
</evidence>
<dbReference type="PANTHER" id="PTHR10272:SF6">
    <property type="entry name" value="PLATELET-ACTIVATING FACTOR ACETYLHYDROLASE 2, CYTOPLASMIC"/>
    <property type="match status" value="1"/>
</dbReference>
<evidence type="ECO:0000256" key="3">
    <source>
        <dbReference type="ARBA" id="ARBA00022963"/>
    </source>
</evidence>
<accession>A0A8B9DB60</accession>
<organism evidence="6 7">
    <name type="scientific">Anser cygnoides</name>
    <name type="common">Swan goose</name>
    <dbReference type="NCBI Taxonomy" id="8845"/>
    <lineage>
        <taxon>Eukaryota</taxon>
        <taxon>Metazoa</taxon>
        <taxon>Chordata</taxon>
        <taxon>Craniata</taxon>
        <taxon>Vertebrata</taxon>
        <taxon>Euteleostomi</taxon>
        <taxon>Archelosauria</taxon>
        <taxon>Archosauria</taxon>
        <taxon>Dinosauria</taxon>
        <taxon>Saurischia</taxon>
        <taxon>Theropoda</taxon>
        <taxon>Coelurosauria</taxon>
        <taxon>Aves</taxon>
        <taxon>Neognathae</taxon>
        <taxon>Galloanserae</taxon>
        <taxon>Anseriformes</taxon>
        <taxon>Anatidae</taxon>
        <taxon>Anserinae</taxon>
        <taxon>Anser</taxon>
    </lineage>
</organism>
<keyword evidence="2" id="KW-0378">Hydrolase</keyword>
<dbReference type="SUPFAM" id="SSF53474">
    <property type="entry name" value="alpha/beta-Hydrolases"/>
    <property type="match status" value="1"/>
</dbReference>
<keyword evidence="3" id="KW-0442">Lipid degradation</keyword>
<evidence type="ECO:0000313" key="6">
    <source>
        <dbReference type="Ensembl" id="ENSACDP00005003746.1"/>
    </source>
</evidence>
<dbReference type="InterPro" id="IPR029058">
    <property type="entry name" value="AB_hydrolase_fold"/>
</dbReference>
<evidence type="ECO:0000313" key="7">
    <source>
        <dbReference type="Proteomes" id="UP000694521"/>
    </source>
</evidence>
<sequence length="476" mass="50922">MSPGVSPGASPGAPRAPGAVRPRSPALTSCSRAACSAGPGRAAAPRPTPPRGQGAMGGEQSLALPPGKGPHCVGCVDVMVGHTQQGLFLRLFYPCEPREGAERPRWIPRYEYCRGLADSTGHSQRWGAPLLHVAFGSCRVPVSWKAPFKPRSGRYPLVIFSHGLGAFRTLYSSICTELASRGFVVAALEHRDRSASATYFCTAGSGQEQWIHHQRVPQGQKEFYFRNMQVHQRANECVRALRLFQAIRGGQPVPNVLHPDFDLSVLKDGVDLAKVAVMGHSFGGVTAVLALVKEPSFRCAVALDAWMFPLENTLYPEVPRPVLFINAEKFQTPESIAKMKRLSSRNSQTRIITVLGSVHHSQTDFAFLTGKLVKRIFSVGGTLDPHKGLDITSRAALAFLQRHLGTACVGGTLGGVWEGTRAPSLQGHLPGVGLGLLIPYGHEPRGSCPPGARGRGSGTPRGCGSLVGKSLGHPLP</sequence>
<name>A0A8B9DB60_ANSCY</name>
<dbReference type="GO" id="GO:0016042">
    <property type="term" value="P:lipid catabolic process"/>
    <property type="evidence" value="ECO:0007669"/>
    <property type="project" value="UniProtKB-KW"/>
</dbReference>
<reference evidence="6" key="1">
    <citation type="submission" date="2025-08" db="UniProtKB">
        <authorList>
            <consortium name="Ensembl"/>
        </authorList>
    </citation>
    <scope>IDENTIFICATION</scope>
</reference>
<dbReference type="FunFam" id="3.40.50.1820:FF:000062">
    <property type="entry name" value="Platelet-activating factor acetylhydrolase"/>
    <property type="match status" value="1"/>
</dbReference>
<dbReference type="GO" id="GO:0003847">
    <property type="term" value="F:1-alkyl-2-acetylglycerophosphocholine esterase activity"/>
    <property type="evidence" value="ECO:0007669"/>
    <property type="project" value="UniProtKB-EC"/>
</dbReference>
<feature type="compositionally biased region" description="Low complexity" evidence="5">
    <location>
        <begin position="1"/>
        <end position="45"/>
    </location>
</feature>
<proteinExistence type="predicted"/>
<dbReference type="EC" id="3.1.1.47" evidence="1"/>
<keyword evidence="7" id="KW-1185">Reference proteome</keyword>
<dbReference type="AlphaFoldDB" id="A0A8B9DB60"/>
<reference evidence="6" key="2">
    <citation type="submission" date="2025-09" db="UniProtKB">
        <authorList>
            <consortium name="Ensembl"/>
        </authorList>
    </citation>
    <scope>IDENTIFICATION</scope>
</reference>
<feature type="region of interest" description="Disordered" evidence="5">
    <location>
        <begin position="1"/>
        <end position="63"/>
    </location>
</feature>
<dbReference type="Ensembl" id="ENSACDT00005004528.1">
    <property type="protein sequence ID" value="ENSACDP00005003746.1"/>
    <property type="gene ID" value="ENSACDG00005002709.1"/>
</dbReference>
<evidence type="ECO:0000256" key="4">
    <source>
        <dbReference type="ARBA" id="ARBA00023098"/>
    </source>
</evidence>
<dbReference type="Proteomes" id="UP000694521">
    <property type="component" value="Unplaced"/>
</dbReference>
<feature type="region of interest" description="Disordered" evidence="5">
    <location>
        <begin position="446"/>
        <end position="476"/>
    </location>
</feature>
<evidence type="ECO:0000256" key="2">
    <source>
        <dbReference type="ARBA" id="ARBA00022801"/>
    </source>
</evidence>
<evidence type="ECO:0000256" key="5">
    <source>
        <dbReference type="SAM" id="MobiDB-lite"/>
    </source>
</evidence>
<dbReference type="Pfam" id="PF03403">
    <property type="entry name" value="PAF-AH_p_II"/>
    <property type="match status" value="1"/>
</dbReference>
<protein>
    <recommendedName>
        <fullName evidence="1">1-alkyl-2-acetylglycerophosphocholine esterase</fullName>
        <ecNumber evidence="1">3.1.1.47</ecNumber>
    </recommendedName>
</protein>